<name>A0A1F6UVF5_9BACT</name>
<evidence type="ECO:0000313" key="1">
    <source>
        <dbReference type="EMBL" id="OGI61367.1"/>
    </source>
</evidence>
<organism evidence="1 2">
    <name type="scientific">Candidatus Nomurabacteria bacterium RIFCSPHIGHO2_01_FULL_39_9</name>
    <dbReference type="NCBI Taxonomy" id="1801735"/>
    <lineage>
        <taxon>Bacteria</taxon>
        <taxon>Candidatus Nomuraibacteriota</taxon>
    </lineage>
</organism>
<evidence type="ECO:0000313" key="2">
    <source>
        <dbReference type="Proteomes" id="UP000182253"/>
    </source>
</evidence>
<protein>
    <submittedName>
        <fullName evidence="1">Uncharacterized protein</fullName>
    </submittedName>
</protein>
<comment type="caution">
    <text evidence="1">The sequence shown here is derived from an EMBL/GenBank/DDBJ whole genome shotgun (WGS) entry which is preliminary data.</text>
</comment>
<gene>
    <name evidence="1" type="ORF">A2645_01500</name>
</gene>
<sequence length="211" mass="23944">MFSTPNSFKMKNIIVLLLFSYCITRVDAQVNSYDGFLGDSLICDYYAQIFFDSSFKIAHAPLNIQRDILSGGIKNKLKPGGENSIAKLRHNEEFKLLIFEKISDKYTLSGFTIRIFELERPMTDYDIRCASDAVALNLGEFCFALIKMLAAQPDGEDGTLSTNGPINVFYVRLSPERTISVSAWWDRADQVWSLRANKLRSWGPGTRVFIK</sequence>
<dbReference type="Proteomes" id="UP000182253">
    <property type="component" value="Unassembled WGS sequence"/>
</dbReference>
<reference evidence="1 2" key="1">
    <citation type="journal article" date="2016" name="Nat. Commun.">
        <title>Thousands of microbial genomes shed light on interconnected biogeochemical processes in an aquifer system.</title>
        <authorList>
            <person name="Anantharaman K."/>
            <person name="Brown C.T."/>
            <person name="Hug L.A."/>
            <person name="Sharon I."/>
            <person name="Castelle C.J."/>
            <person name="Probst A.J."/>
            <person name="Thomas B.C."/>
            <person name="Singh A."/>
            <person name="Wilkins M.J."/>
            <person name="Karaoz U."/>
            <person name="Brodie E.L."/>
            <person name="Williams K.H."/>
            <person name="Hubbard S.S."/>
            <person name="Banfield J.F."/>
        </authorList>
    </citation>
    <scope>NUCLEOTIDE SEQUENCE [LARGE SCALE GENOMIC DNA]</scope>
</reference>
<dbReference type="EMBL" id="MFTL01000021">
    <property type="protein sequence ID" value="OGI61367.1"/>
    <property type="molecule type" value="Genomic_DNA"/>
</dbReference>
<proteinExistence type="predicted"/>
<dbReference type="AlphaFoldDB" id="A0A1F6UVF5"/>
<accession>A0A1F6UVF5</accession>